<evidence type="ECO:0000256" key="6">
    <source>
        <dbReference type="ARBA" id="ARBA00023229"/>
    </source>
</evidence>
<evidence type="ECO:0000256" key="3">
    <source>
        <dbReference type="ARBA" id="ARBA00009789"/>
    </source>
</evidence>
<dbReference type="OrthoDB" id="9806837at2"/>
<dbReference type="PANTHER" id="PTHR32125">
    <property type="entry name" value="2-C-METHYL-D-ERYTHRITOL 4-PHOSPHATE CYTIDYLYLTRANSFERASE, CHLOROPLASTIC"/>
    <property type="match status" value="1"/>
</dbReference>
<evidence type="ECO:0000256" key="5">
    <source>
        <dbReference type="ARBA" id="ARBA00022695"/>
    </source>
</evidence>
<dbReference type="EMBL" id="JTJC03000001">
    <property type="protein sequence ID" value="NHC34420.1"/>
    <property type="molecule type" value="Genomic_DNA"/>
</dbReference>
<comment type="function">
    <text evidence="7">Catalyzes the formation of 4-diphosphocytidyl-2-C-methyl-D-erythritol from CTP and 2-C-methyl-D-erythritol 4-phosphate (MEP).</text>
</comment>
<sequence>MYLLIPAAGMGRRMGSDRNKLLLTLRSQPLIAWTLRAAEASHEISWIGIISQPADWTDLKEILEGLCLTKPVEFIQGGTTRQESVYNGLQALPADAKQVLIHDGARCLATPELFDRCAVAIRPSTPDSLVRAHSSAPLPTPDSLVRAHSSAPLPTPDSPIKGLIAAIPVKDTIKIVDDAGFIQDTPDRSQLWAAQTPQAFDVQLLKQCHAKGLEQGWEVTDDAALFEKCGLPVQIVEGEETNLKLTTPMDLAIAEFILHQRLGNKS</sequence>
<proteinExistence type="inferred from homology"/>
<keyword evidence="4 7" id="KW-0808">Transferase</keyword>
<name>A0A9X5E380_9CYAN</name>
<feature type="site" description="Transition state stabilizer" evidence="7">
    <location>
        <position position="13"/>
    </location>
</feature>
<dbReference type="RefSeq" id="WP_039715755.1">
    <property type="nucleotide sequence ID" value="NZ_JTJC03000001.1"/>
</dbReference>
<dbReference type="Pfam" id="PF01128">
    <property type="entry name" value="IspD"/>
    <property type="match status" value="2"/>
</dbReference>
<feature type="site" description="Positions MEP for the nucleophilic attack" evidence="7">
    <location>
        <position position="244"/>
    </location>
</feature>
<evidence type="ECO:0000256" key="2">
    <source>
        <dbReference type="ARBA" id="ARBA00004787"/>
    </source>
</evidence>
<gene>
    <name evidence="7" type="primary">ispD</name>
    <name evidence="8" type="ORF">QH73_0007065</name>
</gene>
<comment type="catalytic activity">
    <reaction evidence="1 7">
        <text>2-C-methyl-D-erythritol 4-phosphate + CTP + H(+) = 4-CDP-2-C-methyl-D-erythritol + diphosphate</text>
        <dbReference type="Rhea" id="RHEA:13429"/>
        <dbReference type="ChEBI" id="CHEBI:15378"/>
        <dbReference type="ChEBI" id="CHEBI:33019"/>
        <dbReference type="ChEBI" id="CHEBI:37563"/>
        <dbReference type="ChEBI" id="CHEBI:57823"/>
        <dbReference type="ChEBI" id="CHEBI:58262"/>
        <dbReference type="EC" id="2.7.7.60"/>
    </reaction>
</comment>
<dbReference type="InterPro" id="IPR018294">
    <property type="entry name" value="ISPD_synthase_CS"/>
</dbReference>
<dbReference type="HAMAP" id="MF_00108">
    <property type="entry name" value="IspD"/>
    <property type="match status" value="1"/>
</dbReference>
<keyword evidence="9" id="KW-1185">Reference proteome</keyword>
<dbReference type="GO" id="GO:0019288">
    <property type="term" value="P:isopentenyl diphosphate biosynthetic process, methylerythritol 4-phosphate pathway"/>
    <property type="evidence" value="ECO:0007669"/>
    <property type="project" value="UniProtKB-UniRule"/>
</dbReference>
<dbReference type="SUPFAM" id="SSF53448">
    <property type="entry name" value="Nucleotide-diphospho-sugar transferases"/>
    <property type="match status" value="1"/>
</dbReference>
<dbReference type="GO" id="GO:0050518">
    <property type="term" value="F:2-C-methyl-D-erythritol 4-phosphate cytidylyltransferase activity"/>
    <property type="evidence" value="ECO:0007669"/>
    <property type="project" value="UniProtKB-UniRule"/>
</dbReference>
<evidence type="ECO:0000313" key="9">
    <source>
        <dbReference type="Proteomes" id="UP000031532"/>
    </source>
</evidence>
<feature type="site" description="Positions MEP for the nucleophilic attack" evidence="7">
    <location>
        <position position="188"/>
    </location>
</feature>
<evidence type="ECO:0000313" key="8">
    <source>
        <dbReference type="EMBL" id="NHC34420.1"/>
    </source>
</evidence>
<dbReference type="Gene3D" id="3.90.550.10">
    <property type="entry name" value="Spore Coat Polysaccharide Biosynthesis Protein SpsA, Chain A"/>
    <property type="match status" value="1"/>
</dbReference>
<dbReference type="Proteomes" id="UP000031532">
    <property type="component" value="Unassembled WGS sequence"/>
</dbReference>
<keyword evidence="6 7" id="KW-0414">Isoprene biosynthesis</keyword>
<dbReference type="PANTHER" id="PTHR32125:SF4">
    <property type="entry name" value="2-C-METHYL-D-ERYTHRITOL 4-PHOSPHATE CYTIDYLYLTRANSFERASE, CHLOROPLASTIC"/>
    <property type="match status" value="1"/>
</dbReference>
<evidence type="ECO:0000256" key="1">
    <source>
        <dbReference type="ARBA" id="ARBA00001282"/>
    </source>
</evidence>
<dbReference type="AlphaFoldDB" id="A0A9X5E380"/>
<accession>A0A9X5E380</accession>
<comment type="similarity">
    <text evidence="3 7">Belongs to the IspD/TarI cytidylyltransferase family. IspD subfamily.</text>
</comment>
<comment type="pathway">
    <text evidence="2 7">Isoprenoid biosynthesis; isopentenyl diphosphate biosynthesis via DXP pathway; isopentenyl diphosphate from 1-deoxy-D-xylulose 5-phosphate: step 2/6.</text>
</comment>
<dbReference type="PROSITE" id="PS01295">
    <property type="entry name" value="ISPD"/>
    <property type="match status" value="1"/>
</dbReference>
<protein>
    <recommendedName>
        <fullName evidence="7">2-C-methyl-D-erythritol 4-phosphate cytidylyltransferase</fullName>
        <ecNumber evidence="7">2.7.7.60</ecNumber>
    </recommendedName>
    <alternativeName>
        <fullName evidence="7">4-diphosphocytidyl-2C-methyl-D-erythritol synthase</fullName>
    </alternativeName>
    <alternativeName>
        <fullName evidence="7">MEP cytidylyltransferase</fullName>
        <shortName evidence="7">MCT</shortName>
    </alternativeName>
</protein>
<evidence type="ECO:0000256" key="7">
    <source>
        <dbReference type="HAMAP-Rule" id="MF_00108"/>
    </source>
</evidence>
<organism evidence="8 9">
    <name type="scientific">Scytonema millei VB511283</name>
    <dbReference type="NCBI Taxonomy" id="1245923"/>
    <lineage>
        <taxon>Bacteria</taxon>
        <taxon>Bacillati</taxon>
        <taxon>Cyanobacteriota</taxon>
        <taxon>Cyanophyceae</taxon>
        <taxon>Nostocales</taxon>
        <taxon>Scytonemataceae</taxon>
        <taxon>Scytonema</taxon>
    </lineage>
</organism>
<dbReference type="EC" id="2.7.7.60" evidence="7"/>
<reference evidence="8 9" key="1">
    <citation type="journal article" date="2015" name="Genome Announc.">
        <title>Draft Genome Sequence of the Terrestrial Cyanobacterium Scytonema millei VB511283, Isolated from Eastern India.</title>
        <authorList>
            <person name="Sen D."/>
            <person name="Chandrababunaidu M.M."/>
            <person name="Singh D."/>
            <person name="Sanghi N."/>
            <person name="Ghorai A."/>
            <person name="Mishra G.P."/>
            <person name="Madduluri M."/>
            <person name="Adhikary S.P."/>
            <person name="Tripathy S."/>
        </authorList>
    </citation>
    <scope>NUCLEOTIDE SEQUENCE [LARGE SCALE GENOMIC DNA]</scope>
    <source>
        <strain evidence="8 9">VB511283</strain>
    </source>
</reference>
<comment type="caution">
    <text evidence="8">The sequence shown here is derived from an EMBL/GenBank/DDBJ whole genome shotgun (WGS) entry which is preliminary data.</text>
</comment>
<dbReference type="InterPro" id="IPR034683">
    <property type="entry name" value="IspD/TarI"/>
</dbReference>
<dbReference type="CDD" id="cd02516">
    <property type="entry name" value="CDP-ME_synthetase"/>
    <property type="match status" value="1"/>
</dbReference>
<keyword evidence="5 7" id="KW-0548">Nucleotidyltransferase</keyword>
<evidence type="ECO:0000256" key="4">
    <source>
        <dbReference type="ARBA" id="ARBA00022679"/>
    </source>
</evidence>
<dbReference type="InterPro" id="IPR001228">
    <property type="entry name" value="IspD"/>
</dbReference>
<feature type="site" description="Transition state stabilizer" evidence="7">
    <location>
        <position position="20"/>
    </location>
</feature>
<dbReference type="InterPro" id="IPR050088">
    <property type="entry name" value="IspD/TarI_cytidylyltransf_bact"/>
</dbReference>
<dbReference type="InterPro" id="IPR029044">
    <property type="entry name" value="Nucleotide-diphossugar_trans"/>
</dbReference>